<feature type="domain" description="Deacetylase PdaC" evidence="2">
    <location>
        <begin position="45"/>
        <end position="140"/>
    </location>
</feature>
<dbReference type="AlphaFoldDB" id="A0A1S8T828"/>
<dbReference type="EMBL" id="LZZM01000210">
    <property type="protein sequence ID" value="OOM73774.1"/>
    <property type="molecule type" value="Genomic_DNA"/>
</dbReference>
<dbReference type="InterPro" id="IPR037126">
    <property type="entry name" value="PdaC/RsiV-like_sf"/>
</dbReference>
<keyword evidence="4" id="KW-1185">Reference proteome</keyword>
<dbReference type="Pfam" id="PF11738">
    <property type="entry name" value="DUF3298"/>
    <property type="match status" value="1"/>
</dbReference>
<dbReference type="STRING" id="29367.CLPUN_43540"/>
<dbReference type="Proteomes" id="UP000190890">
    <property type="component" value="Unassembled WGS sequence"/>
</dbReference>
<evidence type="ECO:0000259" key="2">
    <source>
        <dbReference type="Pfam" id="PF13739"/>
    </source>
</evidence>
<dbReference type="InterPro" id="IPR025303">
    <property type="entry name" value="PdaC"/>
</dbReference>
<evidence type="ECO:0000313" key="3">
    <source>
        <dbReference type="EMBL" id="OOM73774.1"/>
    </source>
</evidence>
<name>A0A1S8T828_9CLOT</name>
<reference evidence="3 4" key="1">
    <citation type="submission" date="2016-05" db="EMBL/GenBank/DDBJ databases">
        <title>Microbial solvent formation.</title>
        <authorList>
            <person name="Poehlein A."/>
            <person name="Montoya Solano J.D."/>
            <person name="Flitsch S."/>
            <person name="Krabben P."/>
            <person name="Duerre P."/>
            <person name="Daniel R."/>
        </authorList>
    </citation>
    <scope>NUCLEOTIDE SEQUENCE [LARGE SCALE GENOMIC DNA]</scope>
    <source>
        <strain evidence="3 4">DSM 2619</strain>
    </source>
</reference>
<dbReference type="Gene3D" id="3.30.565.40">
    <property type="entry name" value="Fervidobacterium nodosum Rt17-B1 like"/>
    <property type="match status" value="1"/>
</dbReference>
<dbReference type="Pfam" id="PF13739">
    <property type="entry name" value="PdaC"/>
    <property type="match status" value="1"/>
</dbReference>
<dbReference type="RefSeq" id="WP_077849301.1">
    <property type="nucleotide sequence ID" value="NZ_LZZM01000210.1"/>
</dbReference>
<gene>
    <name evidence="3" type="primary">rsiV</name>
    <name evidence="3" type="ORF">CLPUN_43540</name>
</gene>
<dbReference type="Gene3D" id="3.90.640.20">
    <property type="entry name" value="Heat-shock cognate protein, ATPase"/>
    <property type="match status" value="1"/>
</dbReference>
<protein>
    <submittedName>
        <fullName evidence="3">Anti-sigma-V factor RsiV</fullName>
    </submittedName>
</protein>
<organism evidence="3 4">
    <name type="scientific">Clostridium puniceum</name>
    <dbReference type="NCBI Taxonomy" id="29367"/>
    <lineage>
        <taxon>Bacteria</taxon>
        <taxon>Bacillati</taxon>
        <taxon>Bacillota</taxon>
        <taxon>Clostridia</taxon>
        <taxon>Eubacteriales</taxon>
        <taxon>Clostridiaceae</taxon>
        <taxon>Clostridium</taxon>
    </lineage>
</organism>
<evidence type="ECO:0000313" key="4">
    <source>
        <dbReference type="Proteomes" id="UP000190890"/>
    </source>
</evidence>
<dbReference type="OrthoDB" id="5637at2"/>
<accession>A0A1S8T828</accession>
<comment type="caution">
    <text evidence="3">The sequence shown here is derived from an EMBL/GenBank/DDBJ whole genome shotgun (WGS) entry which is preliminary data.</text>
</comment>
<dbReference type="InterPro" id="IPR021729">
    <property type="entry name" value="DUF3298"/>
</dbReference>
<evidence type="ECO:0000259" key="1">
    <source>
        <dbReference type="Pfam" id="PF11738"/>
    </source>
</evidence>
<feature type="domain" description="DUF3298" evidence="1">
    <location>
        <begin position="158"/>
        <end position="232"/>
    </location>
</feature>
<proteinExistence type="predicted"/>
<sequence>MAIISNIAGLIIIGSILYTAYPQEMCISAIIQRENKFALGEKSISKSLDYFKEDIKMPQILDGNDEKKINLINNVINNDILPKSEEAEKTSKEYFGMEGQEKPTFPFEVYSRYTIGIDNNMLISLYNDYYEYLGGAHGMTTRTSYTIDKEKEKLLTLKELFVQGYSYSDIINKSIKEDIEKHPDDYFNSGSEFKGIGENQSFYIEGDKLVIYYQLYDIAPYVFGIPEFKIPLKLFGANYVYYKSLSS</sequence>